<accession>A0ABN2M506</accession>
<dbReference type="EMBL" id="BAAALT010000100">
    <property type="protein sequence ID" value="GAA1809782.1"/>
    <property type="molecule type" value="Genomic_DNA"/>
</dbReference>
<dbReference type="InterPro" id="IPR029062">
    <property type="entry name" value="Class_I_gatase-like"/>
</dbReference>
<dbReference type="PANTHER" id="PTHR40469">
    <property type="entry name" value="SECRETED GLYCOSYL HYDROLASE"/>
    <property type="match status" value="1"/>
</dbReference>
<organism evidence="2 3">
    <name type="scientific">Luedemannella flava</name>
    <dbReference type="NCBI Taxonomy" id="349316"/>
    <lineage>
        <taxon>Bacteria</taxon>
        <taxon>Bacillati</taxon>
        <taxon>Actinomycetota</taxon>
        <taxon>Actinomycetes</taxon>
        <taxon>Micromonosporales</taxon>
        <taxon>Micromonosporaceae</taxon>
        <taxon>Luedemannella</taxon>
    </lineage>
</organism>
<dbReference type="SUPFAM" id="SSF52317">
    <property type="entry name" value="Class I glutamine amidotransferase-like"/>
    <property type="match status" value="1"/>
</dbReference>
<evidence type="ECO:0000313" key="3">
    <source>
        <dbReference type="Proteomes" id="UP001500218"/>
    </source>
</evidence>
<proteinExistence type="predicted"/>
<name>A0ABN2M506_9ACTN</name>
<protein>
    <submittedName>
        <fullName evidence="2">ThuA domain-containing protein</fullName>
    </submittedName>
</protein>
<comment type="caution">
    <text evidence="2">The sequence shown here is derived from an EMBL/GenBank/DDBJ whole genome shotgun (WGS) entry which is preliminary data.</text>
</comment>
<dbReference type="Pfam" id="PF06283">
    <property type="entry name" value="ThuA"/>
    <property type="match status" value="1"/>
</dbReference>
<dbReference type="InterPro" id="IPR029010">
    <property type="entry name" value="ThuA-like"/>
</dbReference>
<dbReference type="PANTHER" id="PTHR40469:SF2">
    <property type="entry name" value="GALACTOSE-BINDING DOMAIN-LIKE SUPERFAMILY PROTEIN"/>
    <property type="match status" value="1"/>
</dbReference>
<gene>
    <name evidence="2" type="ORF">GCM10009682_34300</name>
</gene>
<dbReference type="Gene3D" id="3.40.50.880">
    <property type="match status" value="1"/>
</dbReference>
<dbReference type="RefSeq" id="WP_344132565.1">
    <property type="nucleotide sequence ID" value="NZ_BAAALT010000100.1"/>
</dbReference>
<dbReference type="Proteomes" id="UP001500218">
    <property type="component" value="Unassembled WGS sequence"/>
</dbReference>
<sequence>MATRRILVFSKTTGYRHESIPAGVDALRRVAAGAGFAVDATEDPAVFTVAALRTYSAVVFLQTTGPVLDAARRDAVAGFITGGGGFLGVHAAILAEPDWPFYRELLGTEFVGHPDVQRGVVSVVSADHPATAGLPARWERVDEWYDFAGHPGMPVLLTVDEGSYAGGGMGDGHPIAWCHSRLGGRMFYTALGHTVEAYSEPEFLAHLAGGLRYVTGEGPTAPDPHP</sequence>
<evidence type="ECO:0000313" key="2">
    <source>
        <dbReference type="EMBL" id="GAA1809782.1"/>
    </source>
</evidence>
<keyword evidence="3" id="KW-1185">Reference proteome</keyword>
<feature type="domain" description="ThuA-like" evidence="1">
    <location>
        <begin position="5"/>
        <end position="214"/>
    </location>
</feature>
<evidence type="ECO:0000259" key="1">
    <source>
        <dbReference type="Pfam" id="PF06283"/>
    </source>
</evidence>
<reference evidence="3" key="1">
    <citation type="journal article" date="2019" name="Int. J. Syst. Evol. Microbiol.">
        <title>The Global Catalogue of Microorganisms (GCM) 10K type strain sequencing project: providing services to taxonomists for standard genome sequencing and annotation.</title>
        <authorList>
            <consortium name="The Broad Institute Genomics Platform"/>
            <consortium name="The Broad Institute Genome Sequencing Center for Infectious Disease"/>
            <person name="Wu L."/>
            <person name="Ma J."/>
        </authorList>
    </citation>
    <scope>NUCLEOTIDE SEQUENCE [LARGE SCALE GENOMIC DNA]</scope>
    <source>
        <strain evidence="3">JCM 13250</strain>
    </source>
</reference>